<comment type="caution">
    <text evidence="1">The sequence shown here is derived from an EMBL/GenBank/DDBJ whole genome shotgun (WGS) entry which is preliminary data.</text>
</comment>
<dbReference type="Proteomes" id="UP000267166">
    <property type="component" value="Unassembled WGS sequence"/>
</dbReference>
<evidence type="ECO:0000313" key="4">
    <source>
        <dbReference type="Proteomes" id="UP000273105"/>
    </source>
</evidence>
<sequence length="60" mass="7039">MSMTLINNEIAQFSSLHLWLKAELKIILCNEMSLNDCIKMQSHIKITRLKKVHFLECAHK</sequence>
<accession>A0A498DE41</accession>
<name>A0A498DE41_9GAMM</name>
<proteinExistence type="predicted"/>
<keyword evidence="4" id="KW-1185">Reference proteome</keyword>
<dbReference type="EMBL" id="RCHD01000009">
    <property type="protein sequence ID" value="RLL36614.1"/>
    <property type="molecule type" value="Genomic_DNA"/>
</dbReference>
<dbReference type="EMBL" id="RCHE01000021">
    <property type="protein sequence ID" value="RLL44412.1"/>
    <property type="molecule type" value="Genomic_DNA"/>
</dbReference>
<dbReference type="AlphaFoldDB" id="A0A498DE41"/>
<gene>
    <name evidence="2" type="ORF">D9K79_09975</name>
    <name evidence="1" type="ORF">D9K80_05490</name>
</gene>
<dbReference type="Proteomes" id="UP000273105">
    <property type="component" value="Unassembled WGS sequence"/>
</dbReference>
<reference evidence="3 4" key="1">
    <citation type="submission" date="2018-09" db="EMBL/GenBank/DDBJ databases">
        <title>The draft genome of Acinetobacter sp. strains.</title>
        <authorList>
            <person name="Qin J."/>
            <person name="Feng Y."/>
            <person name="Zong Z."/>
        </authorList>
    </citation>
    <scope>NUCLEOTIDE SEQUENCE [LARGE SCALE GENOMIC DNA]</scope>
    <source>
        <strain evidence="2 4">WCHAc060001</strain>
        <strain evidence="1 3">WCHAc060003</strain>
    </source>
</reference>
<evidence type="ECO:0000313" key="1">
    <source>
        <dbReference type="EMBL" id="RLL36614.1"/>
    </source>
</evidence>
<protein>
    <submittedName>
        <fullName evidence="1">Uncharacterized protein</fullName>
    </submittedName>
</protein>
<evidence type="ECO:0000313" key="2">
    <source>
        <dbReference type="EMBL" id="RLL44412.1"/>
    </source>
</evidence>
<organism evidence="1 3">
    <name type="scientific">Acinetobacter cumulans</name>
    <dbReference type="NCBI Taxonomy" id="2136182"/>
    <lineage>
        <taxon>Bacteria</taxon>
        <taxon>Pseudomonadati</taxon>
        <taxon>Pseudomonadota</taxon>
        <taxon>Gammaproteobacteria</taxon>
        <taxon>Moraxellales</taxon>
        <taxon>Moraxellaceae</taxon>
        <taxon>Acinetobacter</taxon>
    </lineage>
</organism>
<evidence type="ECO:0000313" key="3">
    <source>
        <dbReference type="Proteomes" id="UP000267166"/>
    </source>
</evidence>